<evidence type="ECO:0000256" key="13">
    <source>
        <dbReference type="ARBA" id="ARBA00048679"/>
    </source>
</evidence>
<feature type="binding site" evidence="15">
    <location>
        <begin position="84"/>
        <end position="86"/>
    </location>
    <ligand>
        <name>ATP</name>
        <dbReference type="ChEBI" id="CHEBI:30616"/>
    </ligand>
</feature>
<feature type="binding site" evidence="15">
    <location>
        <position position="16"/>
    </location>
    <ligand>
        <name>ATP</name>
        <dbReference type="ChEBI" id="CHEBI:30616"/>
    </ligand>
</feature>
<dbReference type="RefSeq" id="XP_020078438.1">
    <property type="nucleotide sequence ID" value="XM_020218313.1"/>
</dbReference>
<keyword evidence="6 15" id="KW-0547">Nucleotide-binding</keyword>
<evidence type="ECO:0000256" key="16">
    <source>
        <dbReference type="PIRSR" id="PIRSR630616-3"/>
    </source>
</evidence>
<evidence type="ECO:0000256" key="8">
    <source>
        <dbReference type="ARBA" id="ARBA00022829"/>
    </source>
</evidence>
<dbReference type="PIRSF" id="PIRSF000654">
    <property type="entry name" value="Integrin-linked_kinase"/>
    <property type="match status" value="1"/>
</dbReference>
<feature type="binding site" evidence="15">
    <location>
        <begin position="133"/>
        <end position="134"/>
    </location>
    <ligand>
        <name>ATP</name>
        <dbReference type="ChEBI" id="CHEBI:30616"/>
    </ligand>
</feature>
<comment type="subcellular location">
    <subcellularLocation>
        <location evidence="1">Chromosome</location>
        <location evidence="1">Centromere</location>
        <location evidence="1">Kinetochore</location>
    </subcellularLocation>
</comment>
<keyword evidence="9" id="KW-0995">Kinetochore</keyword>
<dbReference type="GO" id="GO:0051228">
    <property type="term" value="P:mitotic spindle disassembly"/>
    <property type="evidence" value="ECO:0007669"/>
    <property type="project" value="EnsemblFungi"/>
</dbReference>
<evidence type="ECO:0000256" key="6">
    <source>
        <dbReference type="ARBA" id="ARBA00022741"/>
    </source>
</evidence>
<dbReference type="InterPro" id="IPR008271">
    <property type="entry name" value="Ser/Thr_kinase_AS"/>
</dbReference>
<dbReference type="InterPro" id="IPR000719">
    <property type="entry name" value="Prot_kinase_dom"/>
</dbReference>
<dbReference type="Proteomes" id="UP000095085">
    <property type="component" value="Unassembled WGS sequence"/>
</dbReference>
<evidence type="ECO:0000259" key="18">
    <source>
        <dbReference type="PROSITE" id="PS50011"/>
    </source>
</evidence>
<organism evidence="19 20">
    <name type="scientific">Hyphopichia burtonii NRRL Y-1933</name>
    <dbReference type="NCBI Taxonomy" id="984485"/>
    <lineage>
        <taxon>Eukaryota</taxon>
        <taxon>Fungi</taxon>
        <taxon>Dikarya</taxon>
        <taxon>Ascomycota</taxon>
        <taxon>Saccharomycotina</taxon>
        <taxon>Pichiomycetes</taxon>
        <taxon>Debaryomycetaceae</taxon>
        <taxon>Hyphopichia</taxon>
    </lineage>
</organism>
<keyword evidence="4 17" id="KW-0723">Serine/threonine-protein kinase</keyword>
<gene>
    <name evidence="19" type="ORF">HYPBUDRAFT_103913</name>
</gene>
<dbReference type="GO" id="GO:0032465">
    <property type="term" value="P:regulation of cytokinesis"/>
    <property type="evidence" value="ECO:0007669"/>
    <property type="project" value="EnsemblFungi"/>
</dbReference>
<dbReference type="OrthoDB" id="377346at2759"/>
<evidence type="ECO:0000256" key="17">
    <source>
        <dbReference type="RuleBase" id="RU367134"/>
    </source>
</evidence>
<dbReference type="PROSITE" id="PS00108">
    <property type="entry name" value="PROTEIN_KINASE_ST"/>
    <property type="match status" value="1"/>
</dbReference>
<feature type="binding site" evidence="15">
    <location>
        <position position="147"/>
    </location>
    <ligand>
        <name>ATP</name>
        <dbReference type="ChEBI" id="CHEBI:30616"/>
    </ligand>
</feature>
<evidence type="ECO:0000256" key="9">
    <source>
        <dbReference type="ARBA" id="ARBA00022838"/>
    </source>
</evidence>
<name>A0A1E4RQ94_9ASCO</name>
<evidence type="ECO:0000256" key="5">
    <source>
        <dbReference type="ARBA" id="ARBA00022679"/>
    </source>
</evidence>
<evidence type="ECO:0000256" key="10">
    <source>
        <dbReference type="ARBA" id="ARBA00022840"/>
    </source>
</evidence>
<dbReference type="GO" id="GO:0005524">
    <property type="term" value="F:ATP binding"/>
    <property type="evidence" value="ECO:0007669"/>
    <property type="project" value="UniProtKB-UniRule"/>
</dbReference>
<feature type="domain" description="Protein kinase" evidence="18">
    <location>
        <begin position="6"/>
        <end position="258"/>
    </location>
</feature>
<dbReference type="PANTHER" id="PTHR24350">
    <property type="entry name" value="SERINE/THREONINE-PROTEIN KINASE IAL-RELATED"/>
    <property type="match status" value="1"/>
</dbReference>
<keyword evidence="5 17" id="KW-0808">Transferase</keyword>
<dbReference type="Gene3D" id="1.10.510.10">
    <property type="entry name" value="Transferase(Phosphotransferase) domain 1"/>
    <property type="match status" value="1"/>
</dbReference>
<dbReference type="CDD" id="cd14007">
    <property type="entry name" value="STKc_Aurora"/>
    <property type="match status" value="1"/>
</dbReference>
<feature type="cross-link" description="Glycyl lysine isopeptide (Lys-Gly) (interchain with G-Cter in SUMO2)" evidence="16">
    <location>
        <position position="131"/>
    </location>
</feature>
<dbReference type="GO" id="GO:0051233">
    <property type="term" value="C:spindle midzone"/>
    <property type="evidence" value="ECO:0007669"/>
    <property type="project" value="EnsemblFungi"/>
</dbReference>
<dbReference type="GO" id="GO:1901925">
    <property type="term" value="P:negative regulation of protein import into nucleus during spindle assembly checkpoint"/>
    <property type="evidence" value="ECO:0007669"/>
    <property type="project" value="EnsemblFungi"/>
</dbReference>
<dbReference type="PROSITE" id="PS50011">
    <property type="entry name" value="PROTEIN_KINASE_DOM"/>
    <property type="match status" value="1"/>
</dbReference>
<comment type="catalytic activity">
    <reaction evidence="13 17">
        <text>L-seryl-[protein] + ATP = O-phospho-L-seryl-[protein] + ADP + H(+)</text>
        <dbReference type="Rhea" id="RHEA:17989"/>
        <dbReference type="Rhea" id="RHEA-COMP:9863"/>
        <dbReference type="Rhea" id="RHEA-COMP:11604"/>
        <dbReference type="ChEBI" id="CHEBI:15378"/>
        <dbReference type="ChEBI" id="CHEBI:29999"/>
        <dbReference type="ChEBI" id="CHEBI:30616"/>
        <dbReference type="ChEBI" id="CHEBI:83421"/>
        <dbReference type="ChEBI" id="CHEBI:456216"/>
        <dbReference type="EC" id="2.7.11.1"/>
    </reaction>
</comment>
<feature type="active site" description="Proton acceptor" evidence="14">
    <location>
        <position position="129"/>
    </location>
</feature>
<dbReference type="FunFam" id="3.30.200.20:FF:000042">
    <property type="entry name" value="Aurora kinase A"/>
    <property type="match status" value="1"/>
</dbReference>
<dbReference type="InterPro" id="IPR011009">
    <property type="entry name" value="Kinase-like_dom_sf"/>
</dbReference>
<evidence type="ECO:0000256" key="11">
    <source>
        <dbReference type="ARBA" id="ARBA00023328"/>
    </source>
</evidence>
<comment type="catalytic activity">
    <reaction evidence="12 17">
        <text>L-threonyl-[protein] + ATP = O-phospho-L-threonyl-[protein] + ADP + H(+)</text>
        <dbReference type="Rhea" id="RHEA:46608"/>
        <dbReference type="Rhea" id="RHEA-COMP:11060"/>
        <dbReference type="Rhea" id="RHEA-COMP:11605"/>
        <dbReference type="ChEBI" id="CHEBI:15378"/>
        <dbReference type="ChEBI" id="CHEBI:30013"/>
        <dbReference type="ChEBI" id="CHEBI:30616"/>
        <dbReference type="ChEBI" id="CHEBI:61977"/>
        <dbReference type="ChEBI" id="CHEBI:456216"/>
        <dbReference type="EC" id="2.7.11.1"/>
    </reaction>
</comment>
<dbReference type="FunFam" id="1.10.510.10:FF:000235">
    <property type="entry name" value="Serine/threonine-protein kinase ark1"/>
    <property type="match status" value="1"/>
</dbReference>
<dbReference type="GO" id="GO:0090266">
    <property type="term" value="P:regulation of mitotic cell cycle spindle assembly checkpoint"/>
    <property type="evidence" value="ECO:0007669"/>
    <property type="project" value="EnsemblFungi"/>
</dbReference>
<dbReference type="InterPro" id="IPR030616">
    <property type="entry name" value="Aur-like"/>
</dbReference>
<reference evidence="20" key="1">
    <citation type="submission" date="2016-05" db="EMBL/GenBank/DDBJ databases">
        <title>Comparative genomics of biotechnologically important yeasts.</title>
        <authorList>
            <consortium name="DOE Joint Genome Institute"/>
            <person name="Riley R."/>
            <person name="Haridas S."/>
            <person name="Wolfe K.H."/>
            <person name="Lopes M.R."/>
            <person name="Hittinger C.T."/>
            <person name="Goker M."/>
            <person name="Salamov A."/>
            <person name="Wisecaver J."/>
            <person name="Long T.M."/>
            <person name="Aerts A.L."/>
            <person name="Barry K."/>
            <person name="Choi C."/>
            <person name="Clum A."/>
            <person name="Coughlan A.Y."/>
            <person name="Deshpande S."/>
            <person name="Douglass A.P."/>
            <person name="Hanson S.J."/>
            <person name="Klenk H.-P."/>
            <person name="Labutti K."/>
            <person name="Lapidus A."/>
            <person name="Lindquist E."/>
            <person name="Lipzen A."/>
            <person name="Meier-Kolthoff J.P."/>
            <person name="Ohm R.A."/>
            <person name="Otillar R.P."/>
            <person name="Pangilinan J."/>
            <person name="Peng Y."/>
            <person name="Rokas A."/>
            <person name="Rosa C.A."/>
            <person name="Scheuner C."/>
            <person name="Sibirny A.A."/>
            <person name="Slot J.C."/>
            <person name="Stielow J.B."/>
            <person name="Sun H."/>
            <person name="Kurtzman C.P."/>
            <person name="Blackwell M."/>
            <person name="Grigoriev I.V."/>
            <person name="Jeffries T.W."/>
        </authorList>
    </citation>
    <scope>NUCLEOTIDE SEQUENCE [LARGE SCALE GENOMIC DNA]</scope>
    <source>
        <strain evidence="20">NRRL Y-1933</strain>
    </source>
</reference>
<proteinExistence type="inferred from homology"/>
<dbReference type="GO" id="GO:0000776">
    <property type="term" value="C:kinetochore"/>
    <property type="evidence" value="ECO:0007669"/>
    <property type="project" value="UniProtKB-KW"/>
</dbReference>
<accession>A0A1E4RQ94</accession>
<dbReference type="GO" id="GO:0045143">
    <property type="term" value="P:homologous chromosome segregation"/>
    <property type="evidence" value="ECO:0007669"/>
    <property type="project" value="EnsemblFungi"/>
</dbReference>
<dbReference type="GO" id="GO:0044774">
    <property type="term" value="P:mitotic DNA integrity checkpoint signaling"/>
    <property type="evidence" value="ECO:0007669"/>
    <property type="project" value="EnsemblFungi"/>
</dbReference>
<dbReference type="GO" id="GO:0045144">
    <property type="term" value="P:meiotic sister chromatid segregation"/>
    <property type="evidence" value="ECO:0007669"/>
    <property type="project" value="EnsemblFungi"/>
</dbReference>
<comment type="similarity">
    <text evidence="17">Belongs to the protein kinase superfamily. Ser/Thr protein kinase family. Aurora subfamily.</text>
</comment>
<dbReference type="GO" id="GO:0005828">
    <property type="term" value="C:kinetochore microtubule"/>
    <property type="evidence" value="ECO:0007669"/>
    <property type="project" value="EnsemblFungi"/>
</dbReference>
<dbReference type="SMART" id="SM00220">
    <property type="entry name" value="S_TKc"/>
    <property type="match status" value="1"/>
</dbReference>
<dbReference type="STRING" id="984485.A0A1E4RQ94"/>
<evidence type="ECO:0000313" key="19">
    <source>
        <dbReference type="EMBL" id="ODV69371.1"/>
    </source>
</evidence>
<evidence type="ECO:0000256" key="4">
    <source>
        <dbReference type="ARBA" id="ARBA00022527"/>
    </source>
</evidence>
<evidence type="ECO:0000256" key="15">
    <source>
        <dbReference type="PIRSR" id="PIRSR630616-2"/>
    </source>
</evidence>
<keyword evidence="8" id="KW-0159">Chromosome partition</keyword>
<protein>
    <recommendedName>
        <fullName evidence="3 17">Aurora kinase</fullName>
        <ecNumber evidence="2 17">2.7.11.1</ecNumber>
    </recommendedName>
</protein>
<feature type="binding site" evidence="15">
    <location>
        <position position="35"/>
    </location>
    <ligand>
        <name>ATP</name>
        <dbReference type="ChEBI" id="CHEBI:30616"/>
    </ligand>
</feature>
<evidence type="ECO:0000256" key="2">
    <source>
        <dbReference type="ARBA" id="ARBA00012513"/>
    </source>
</evidence>
<evidence type="ECO:0000256" key="3">
    <source>
        <dbReference type="ARBA" id="ARBA00021157"/>
    </source>
</evidence>
<dbReference type="GO" id="GO:0008608">
    <property type="term" value="P:attachment of spindle microtubules to kinetochore"/>
    <property type="evidence" value="ECO:0007669"/>
    <property type="project" value="EnsemblFungi"/>
</dbReference>
<keyword evidence="11" id="KW-0137">Centromere</keyword>
<evidence type="ECO:0000256" key="7">
    <source>
        <dbReference type="ARBA" id="ARBA00022777"/>
    </source>
</evidence>
<dbReference type="GO" id="GO:0032133">
    <property type="term" value="C:chromosome passenger complex"/>
    <property type="evidence" value="ECO:0007669"/>
    <property type="project" value="EnsemblFungi"/>
</dbReference>
<dbReference type="GO" id="GO:0044779">
    <property type="term" value="P:meiotic spindle checkpoint signaling"/>
    <property type="evidence" value="ECO:0007669"/>
    <property type="project" value="EnsemblFungi"/>
</dbReference>
<keyword evidence="7 17" id="KW-0418">Kinase</keyword>
<evidence type="ECO:0000256" key="12">
    <source>
        <dbReference type="ARBA" id="ARBA00047899"/>
    </source>
</evidence>
<keyword evidence="20" id="KW-1185">Reference proteome</keyword>
<sequence length="272" mass="31672">MCLNDFEIGKILGKGKLGKVYCVKHKESGYVAAIKVMSKKDLIEFKLEKNFRREIEIQLKLRHDQISRLLGFFYDDKNVYLILEYALHGEIYHHLQLKRRFDNITASNYIYQVSNALSYLHLQNIIHRDIKPENILLAADKTIKLSDFGWSVQVNPSNLKRLTICGTLDYLPPEMVESKAHDFSVDNWALGVLCYEFLVGKPPFDDENNQLTYRRIAKVDLKIPVYVDDDAADLITKLLQRNPSKRLPLADLPSHPWIVKNKPYWPKVRSKN</sequence>
<dbReference type="SUPFAM" id="SSF56112">
    <property type="entry name" value="Protein kinase-like (PK-like)"/>
    <property type="match status" value="1"/>
</dbReference>
<dbReference type="EMBL" id="KV454538">
    <property type="protein sequence ID" value="ODV69371.1"/>
    <property type="molecule type" value="Genomic_DNA"/>
</dbReference>
<keyword evidence="10 15" id="KW-0067">ATP-binding</keyword>
<dbReference type="GO" id="GO:0004674">
    <property type="term" value="F:protein serine/threonine kinase activity"/>
    <property type="evidence" value="ECO:0007669"/>
    <property type="project" value="UniProtKB-KW"/>
</dbReference>
<dbReference type="GeneID" id="30992863"/>
<evidence type="ECO:0000313" key="20">
    <source>
        <dbReference type="Proteomes" id="UP000095085"/>
    </source>
</evidence>
<dbReference type="GO" id="GO:1901673">
    <property type="term" value="P:regulation of mitotic spindle assembly"/>
    <property type="evidence" value="ECO:0007669"/>
    <property type="project" value="EnsemblFungi"/>
</dbReference>
<dbReference type="AlphaFoldDB" id="A0A1E4RQ94"/>
<dbReference type="EC" id="2.7.11.1" evidence="2 17"/>
<evidence type="ECO:0000256" key="14">
    <source>
        <dbReference type="PIRSR" id="PIRSR630616-1"/>
    </source>
</evidence>
<evidence type="ECO:0000256" key="1">
    <source>
        <dbReference type="ARBA" id="ARBA00004629"/>
    </source>
</evidence>
<dbReference type="Pfam" id="PF00069">
    <property type="entry name" value="Pkinase"/>
    <property type="match status" value="1"/>
</dbReference>